<name>A0A165WEQ2_9AGAM</name>
<dbReference type="Proteomes" id="UP000076532">
    <property type="component" value="Unassembled WGS sequence"/>
</dbReference>
<dbReference type="AlphaFoldDB" id="A0A165WEQ2"/>
<evidence type="ECO:0000313" key="4">
    <source>
        <dbReference type="Proteomes" id="UP000076532"/>
    </source>
</evidence>
<dbReference type="EMBL" id="KV417745">
    <property type="protein sequence ID" value="KZP07596.1"/>
    <property type="molecule type" value="Genomic_DNA"/>
</dbReference>
<dbReference type="SUPFAM" id="SSF58100">
    <property type="entry name" value="Bacterial hemolysins"/>
    <property type="match status" value="1"/>
</dbReference>
<evidence type="ECO:0000256" key="2">
    <source>
        <dbReference type="SAM" id="Phobius"/>
    </source>
</evidence>
<evidence type="ECO:0000256" key="1">
    <source>
        <dbReference type="SAM" id="Coils"/>
    </source>
</evidence>
<keyword evidence="2" id="KW-0472">Membrane</keyword>
<organism evidence="3 4">
    <name type="scientific">Athelia psychrophila</name>
    <dbReference type="NCBI Taxonomy" id="1759441"/>
    <lineage>
        <taxon>Eukaryota</taxon>
        <taxon>Fungi</taxon>
        <taxon>Dikarya</taxon>
        <taxon>Basidiomycota</taxon>
        <taxon>Agaricomycotina</taxon>
        <taxon>Agaricomycetes</taxon>
        <taxon>Agaricomycetidae</taxon>
        <taxon>Atheliales</taxon>
        <taxon>Atheliaceae</taxon>
        <taxon>Athelia</taxon>
    </lineage>
</organism>
<dbReference type="Gene3D" id="1.20.1170.10">
    <property type="match status" value="1"/>
</dbReference>
<feature type="coiled-coil region" evidence="1">
    <location>
        <begin position="263"/>
        <end position="297"/>
    </location>
</feature>
<reference evidence="3 4" key="1">
    <citation type="journal article" date="2016" name="Mol. Biol. Evol.">
        <title>Comparative Genomics of Early-Diverging Mushroom-Forming Fungi Provides Insights into the Origins of Lignocellulose Decay Capabilities.</title>
        <authorList>
            <person name="Nagy L.G."/>
            <person name="Riley R."/>
            <person name="Tritt A."/>
            <person name="Adam C."/>
            <person name="Daum C."/>
            <person name="Floudas D."/>
            <person name="Sun H."/>
            <person name="Yadav J.S."/>
            <person name="Pangilinan J."/>
            <person name="Larsson K.H."/>
            <person name="Matsuura K."/>
            <person name="Barry K."/>
            <person name="Labutti K."/>
            <person name="Kuo R."/>
            <person name="Ohm R.A."/>
            <person name="Bhattacharya S.S."/>
            <person name="Shirouzu T."/>
            <person name="Yoshinaga Y."/>
            <person name="Martin F.M."/>
            <person name="Grigoriev I.V."/>
            <person name="Hibbett D.S."/>
        </authorList>
    </citation>
    <scope>NUCLEOTIDE SEQUENCE [LARGE SCALE GENOMIC DNA]</scope>
    <source>
        <strain evidence="3 4">CBS 109695</strain>
    </source>
</reference>
<keyword evidence="4" id="KW-1185">Reference proteome</keyword>
<feature type="transmembrane region" description="Helical" evidence="2">
    <location>
        <begin position="237"/>
        <end position="258"/>
    </location>
</feature>
<sequence>MTSEDTLKAANIEKFDPGATKICTKAMVAKAESPEVKDALEEAIQAMAGQSVAILKDFEEIRLDLVVADNKEYKDKNGNVVEKLAIKWSELQQRYDSLLRISRDAAQSSVAFIHDYLGVIATIERHPTMPLDSKKAELQGLIDKVNGKDETHQKAVKLEEEFTTLSRDVSAFALNFLRYGKDQEKTWNARVDVLGADIEELDDVIKSCNDRIIGLSVAIAATVVATAVSAAGALAAFAIFGPAIAAGIVIAGILAVAVQSKFLDDAVKARDDAETKKKSKQSELDGLKADLLELQAIQNKMATNITTAKSLSKRIAGFAYIWTVRCG</sequence>
<keyword evidence="2" id="KW-1133">Transmembrane helix</keyword>
<feature type="transmembrane region" description="Helical" evidence="2">
    <location>
        <begin position="212"/>
        <end position="231"/>
    </location>
</feature>
<keyword evidence="2" id="KW-0812">Transmembrane</keyword>
<protein>
    <submittedName>
        <fullName evidence="3">Uncharacterized protein</fullName>
    </submittedName>
</protein>
<evidence type="ECO:0000313" key="3">
    <source>
        <dbReference type="EMBL" id="KZP07596.1"/>
    </source>
</evidence>
<accession>A0A165WEQ2</accession>
<proteinExistence type="predicted"/>
<dbReference type="OrthoDB" id="3031545at2759"/>
<keyword evidence="1" id="KW-0175">Coiled coil</keyword>
<gene>
    <name evidence="3" type="ORF">FIBSPDRAFT_280643</name>
</gene>